<dbReference type="InterPro" id="IPR050712">
    <property type="entry name" value="NAD(P)H-dep_reductase"/>
</dbReference>
<dbReference type="InterPro" id="IPR029039">
    <property type="entry name" value="Flavoprotein-like_sf"/>
</dbReference>
<dbReference type="PANTHER" id="PTHR30543">
    <property type="entry name" value="CHROMATE REDUCTASE"/>
    <property type="match status" value="1"/>
</dbReference>
<evidence type="ECO:0000259" key="1">
    <source>
        <dbReference type="Pfam" id="PF03358"/>
    </source>
</evidence>
<dbReference type="GO" id="GO:0010181">
    <property type="term" value="F:FMN binding"/>
    <property type="evidence" value="ECO:0007669"/>
    <property type="project" value="TreeGrafter"/>
</dbReference>
<dbReference type="EMBL" id="BJYF01000006">
    <property type="protein sequence ID" value="GEN59315.1"/>
    <property type="molecule type" value="Genomic_DNA"/>
</dbReference>
<gene>
    <name evidence="2" type="ORF">ANI02nite_11990</name>
</gene>
<dbReference type="Pfam" id="PF03358">
    <property type="entry name" value="FMN_red"/>
    <property type="match status" value="1"/>
</dbReference>
<reference evidence="2 3" key="1">
    <citation type="submission" date="2019-07" db="EMBL/GenBank/DDBJ databases">
        <title>Whole genome shotgun sequence of Acetobacter nitrogenifigens NBRC 105050.</title>
        <authorList>
            <person name="Hosoyama A."/>
            <person name="Uohara A."/>
            <person name="Ohji S."/>
            <person name="Ichikawa N."/>
        </authorList>
    </citation>
    <scope>NUCLEOTIDE SEQUENCE [LARGE SCALE GENOMIC DNA]</scope>
    <source>
        <strain evidence="2 3">NBRC 105050</strain>
    </source>
</reference>
<dbReference type="PANTHER" id="PTHR30543:SF21">
    <property type="entry name" value="NAD(P)H-DEPENDENT FMN REDUCTASE LOT6"/>
    <property type="match status" value="1"/>
</dbReference>
<sequence>MRAPQRKREPILLIMGSVRSGRRCPEISEWIAAIGRAATGADVAIVDLRDWPLPMDGEPSIPALDDYTQAHSKAWSEKIANAAGYVFVAPQYNWGYPAALKNAIDHCYKEWRGKPLFVVTYGGHGGGKCGAQLLQVAEGLKMRAITPFVELHLSEEVIRGGVLDIEREFGSRRDAVVMGFEALLEAIWDPESQ</sequence>
<feature type="domain" description="NADPH-dependent FMN reductase-like" evidence="1">
    <location>
        <begin position="11"/>
        <end position="147"/>
    </location>
</feature>
<organism evidence="2 3">
    <name type="scientific">Acetobacter nitrogenifigens DSM 23921 = NBRC 105050</name>
    <dbReference type="NCBI Taxonomy" id="1120919"/>
    <lineage>
        <taxon>Bacteria</taxon>
        <taxon>Pseudomonadati</taxon>
        <taxon>Pseudomonadota</taxon>
        <taxon>Alphaproteobacteria</taxon>
        <taxon>Acetobacterales</taxon>
        <taxon>Acetobacteraceae</taxon>
        <taxon>Acetobacter</taxon>
    </lineage>
</organism>
<dbReference type="STRING" id="1120919.GCA_000429165_02075"/>
<dbReference type="GO" id="GO:0016491">
    <property type="term" value="F:oxidoreductase activity"/>
    <property type="evidence" value="ECO:0007669"/>
    <property type="project" value="InterPro"/>
</dbReference>
<accession>A0A511X8N3</accession>
<dbReference type="InterPro" id="IPR005025">
    <property type="entry name" value="FMN_Rdtase-like_dom"/>
</dbReference>
<keyword evidence="3" id="KW-1185">Reference proteome</keyword>
<evidence type="ECO:0000313" key="2">
    <source>
        <dbReference type="EMBL" id="GEN59315.1"/>
    </source>
</evidence>
<dbReference type="Proteomes" id="UP000321635">
    <property type="component" value="Unassembled WGS sequence"/>
</dbReference>
<dbReference type="RefSeq" id="WP_246791232.1">
    <property type="nucleotide sequence ID" value="NZ_BAPG01000001.1"/>
</dbReference>
<name>A0A511X8N3_9PROT</name>
<proteinExistence type="predicted"/>
<dbReference type="AlphaFoldDB" id="A0A511X8N3"/>
<comment type="caution">
    <text evidence="2">The sequence shown here is derived from an EMBL/GenBank/DDBJ whole genome shotgun (WGS) entry which is preliminary data.</text>
</comment>
<dbReference type="SUPFAM" id="SSF52218">
    <property type="entry name" value="Flavoproteins"/>
    <property type="match status" value="1"/>
</dbReference>
<dbReference type="Gene3D" id="3.40.50.360">
    <property type="match status" value="1"/>
</dbReference>
<dbReference type="GO" id="GO:0005829">
    <property type="term" value="C:cytosol"/>
    <property type="evidence" value="ECO:0007669"/>
    <property type="project" value="TreeGrafter"/>
</dbReference>
<evidence type="ECO:0000313" key="3">
    <source>
        <dbReference type="Proteomes" id="UP000321635"/>
    </source>
</evidence>
<protein>
    <recommendedName>
        <fullName evidence="1">NADPH-dependent FMN reductase-like domain-containing protein</fullName>
    </recommendedName>
</protein>